<evidence type="ECO:0000256" key="7">
    <source>
        <dbReference type="ARBA" id="ARBA00022723"/>
    </source>
</evidence>
<dbReference type="SUPFAM" id="SSF56281">
    <property type="entry name" value="Metallo-hydrolase/oxidoreductase"/>
    <property type="match status" value="1"/>
</dbReference>
<dbReference type="InterPro" id="IPR011108">
    <property type="entry name" value="RMMBL"/>
</dbReference>
<protein>
    <recommendedName>
        <fullName evidence="15 17">Multifunctional fusion protein</fullName>
    </recommendedName>
    <domain>
        <recommendedName>
            <fullName evidence="15">Delta-aminolevulinic acid dehydratase</fullName>
            <ecNumber evidence="15">4.2.1.24</ecNumber>
        </recommendedName>
    </domain>
    <domain>
        <recommendedName>
            <fullName evidence="17">Cleavage and polyadenylation specificity factor subunit 2</fullName>
        </recommendedName>
        <alternativeName>
            <fullName evidence="17">Cleavage and polyadenylation specificity factor 100 kDa subunit</fullName>
        </alternativeName>
    </domain>
</protein>
<gene>
    <name evidence="20" type="ORF">BB561_003268</name>
</gene>
<comment type="subcellular location">
    <subcellularLocation>
        <location evidence="2 17">Nucleus</location>
    </subcellularLocation>
</comment>
<dbReference type="InterPro" id="IPR001279">
    <property type="entry name" value="Metallo-B-lactamas"/>
</dbReference>
<dbReference type="Pfam" id="PF10996">
    <property type="entry name" value="Beta-Casp"/>
    <property type="match status" value="1"/>
</dbReference>
<evidence type="ECO:0000256" key="17">
    <source>
        <dbReference type="RuleBase" id="RU365006"/>
    </source>
</evidence>
<dbReference type="GO" id="GO:0003723">
    <property type="term" value="F:RNA binding"/>
    <property type="evidence" value="ECO:0007669"/>
    <property type="project" value="UniProtKB-KW"/>
</dbReference>
<dbReference type="NCBIfam" id="NF006762">
    <property type="entry name" value="PRK09283.1"/>
    <property type="match status" value="1"/>
</dbReference>
<feature type="compositionally biased region" description="Polar residues" evidence="18">
    <location>
        <begin position="858"/>
        <end position="871"/>
    </location>
</feature>
<comment type="caution">
    <text evidence="20">The sequence shown here is derived from an EMBL/GenBank/DDBJ whole genome shotgun (WGS) entry which is preliminary data.</text>
</comment>
<evidence type="ECO:0000256" key="5">
    <source>
        <dbReference type="ARBA" id="ARBA00011823"/>
    </source>
</evidence>
<dbReference type="InterPro" id="IPR027075">
    <property type="entry name" value="CPSF2"/>
</dbReference>
<evidence type="ECO:0000256" key="11">
    <source>
        <dbReference type="ARBA" id="ARBA00023242"/>
    </source>
</evidence>
<dbReference type="Gene3D" id="3.40.50.10890">
    <property type="match status" value="1"/>
</dbReference>
<evidence type="ECO:0000256" key="16">
    <source>
        <dbReference type="RuleBase" id="RU004161"/>
    </source>
</evidence>
<evidence type="ECO:0000313" key="21">
    <source>
        <dbReference type="Proteomes" id="UP000245383"/>
    </source>
</evidence>
<keyword evidence="12 15" id="KW-0627">Porphyrin biosynthesis</keyword>
<evidence type="ECO:0000256" key="2">
    <source>
        <dbReference type="ARBA" id="ARBA00004123"/>
    </source>
</evidence>
<dbReference type="PANTHER" id="PTHR45922">
    <property type="entry name" value="CLEAVAGE AND POLYADENYLATION SPECIFICITY FACTOR SUBUNIT 2"/>
    <property type="match status" value="1"/>
</dbReference>
<dbReference type="InterPro" id="IPR022712">
    <property type="entry name" value="Beta_Casp"/>
</dbReference>
<evidence type="ECO:0000256" key="13">
    <source>
        <dbReference type="ARBA" id="ARBA00025628"/>
    </source>
</evidence>
<dbReference type="GO" id="GO:0004655">
    <property type="term" value="F:porphobilinogen synthase activity"/>
    <property type="evidence" value="ECO:0007669"/>
    <property type="project" value="UniProtKB-EC"/>
</dbReference>
<dbReference type="PRINTS" id="PR00144">
    <property type="entry name" value="DALDHYDRTASE"/>
</dbReference>
<keyword evidence="6 17" id="KW-0507">mRNA processing</keyword>
<evidence type="ECO:0000259" key="19">
    <source>
        <dbReference type="SMART" id="SM01027"/>
    </source>
</evidence>
<dbReference type="Pfam" id="PF07521">
    <property type="entry name" value="RMMBL"/>
    <property type="match status" value="1"/>
</dbReference>
<accession>A0A2T9YM77</accession>
<comment type="similarity">
    <text evidence="4 16">Belongs to the ALAD family.</text>
</comment>
<feature type="domain" description="Beta-Casp" evidence="19">
    <location>
        <begin position="542"/>
        <end position="688"/>
    </location>
</feature>
<dbReference type="InterPro" id="IPR025069">
    <property type="entry name" value="Cpsf2_C"/>
</dbReference>
<evidence type="ECO:0000256" key="3">
    <source>
        <dbReference type="ARBA" id="ARBA00004694"/>
    </source>
</evidence>
<dbReference type="InterPro" id="IPR036866">
    <property type="entry name" value="RibonucZ/Hydroxyglut_hydro"/>
</dbReference>
<dbReference type="Pfam" id="PF16661">
    <property type="entry name" value="Lactamase_B_6"/>
    <property type="match status" value="1"/>
</dbReference>
<dbReference type="Proteomes" id="UP000245383">
    <property type="component" value="Unassembled WGS sequence"/>
</dbReference>
<evidence type="ECO:0000256" key="10">
    <source>
        <dbReference type="ARBA" id="ARBA00023239"/>
    </source>
</evidence>
<evidence type="ECO:0000256" key="6">
    <source>
        <dbReference type="ARBA" id="ARBA00022664"/>
    </source>
</evidence>
<keyword evidence="17" id="KW-0694">RNA-binding</keyword>
<dbReference type="SUPFAM" id="SSF51569">
    <property type="entry name" value="Aldolase"/>
    <property type="match status" value="1"/>
</dbReference>
<dbReference type="InterPro" id="IPR001731">
    <property type="entry name" value="ALAD"/>
</dbReference>
<dbReference type="Gene3D" id="3.20.20.70">
    <property type="entry name" value="Aldolase class I"/>
    <property type="match status" value="1"/>
</dbReference>
<evidence type="ECO:0000256" key="15">
    <source>
        <dbReference type="RuleBase" id="RU000515"/>
    </source>
</evidence>
<evidence type="ECO:0000256" key="8">
    <source>
        <dbReference type="ARBA" id="ARBA00022833"/>
    </source>
</evidence>
<evidence type="ECO:0000256" key="12">
    <source>
        <dbReference type="ARBA" id="ARBA00023244"/>
    </source>
</evidence>
<dbReference type="InterPro" id="IPR030656">
    <property type="entry name" value="ALAD_AS"/>
</dbReference>
<comment type="function">
    <text evidence="13">Catalyzes an early step in the biosynthesis of tetrapyrroles. Binds two molecules of 5-aminolevulinate per subunit, each at a distinct site, and catalyzes their condensation to form porphobilinogen.</text>
</comment>
<evidence type="ECO:0000256" key="14">
    <source>
        <dbReference type="ARBA" id="ARBA00047651"/>
    </source>
</evidence>
<dbReference type="AlphaFoldDB" id="A0A2T9YM77"/>
<dbReference type="EMBL" id="MBFR01000128">
    <property type="protein sequence ID" value="PVU93455.1"/>
    <property type="molecule type" value="Genomic_DNA"/>
</dbReference>
<dbReference type="InterPro" id="IPR013785">
    <property type="entry name" value="Aldolase_TIM"/>
</dbReference>
<keyword evidence="7" id="KW-0479">Metal-binding</keyword>
<dbReference type="CDD" id="cd16293">
    <property type="entry name" value="CPSF2-like_MBL-fold"/>
    <property type="match status" value="1"/>
</dbReference>
<evidence type="ECO:0000256" key="18">
    <source>
        <dbReference type="SAM" id="MobiDB-lite"/>
    </source>
</evidence>
<keyword evidence="8" id="KW-0862">Zinc</keyword>
<dbReference type="OrthoDB" id="64353at2759"/>
<dbReference type="GO" id="GO:0006398">
    <property type="term" value="P:mRNA 3'-end processing by stem-loop binding and cleavage"/>
    <property type="evidence" value="ECO:0007669"/>
    <property type="project" value="InterPro"/>
</dbReference>
<dbReference type="STRING" id="133385.A0A2T9YM77"/>
<name>A0A2T9YM77_9FUNG</name>
<evidence type="ECO:0000256" key="4">
    <source>
        <dbReference type="ARBA" id="ARBA00008055"/>
    </source>
</evidence>
<dbReference type="GO" id="GO:0005847">
    <property type="term" value="C:mRNA cleavage and polyadenylation specificity factor complex"/>
    <property type="evidence" value="ECO:0007669"/>
    <property type="project" value="InterPro"/>
</dbReference>
<dbReference type="UniPathway" id="UPA00251">
    <property type="reaction ID" value="UER00318"/>
</dbReference>
<dbReference type="GO" id="GO:0046872">
    <property type="term" value="F:metal ion binding"/>
    <property type="evidence" value="ECO:0007669"/>
    <property type="project" value="UniProtKB-KW"/>
</dbReference>
<keyword evidence="10 15" id="KW-0456">Lyase</keyword>
<comment type="cofactor">
    <cofactor evidence="1">
        <name>Zn(2+)</name>
        <dbReference type="ChEBI" id="CHEBI:29105"/>
    </cofactor>
</comment>
<dbReference type="GO" id="GO:0006782">
    <property type="term" value="P:protoporphyrinogen IX biosynthetic process"/>
    <property type="evidence" value="ECO:0007669"/>
    <property type="project" value="UniProtKB-UniPathway"/>
</dbReference>
<comment type="pathway">
    <text evidence="3">Porphyrin-containing compound metabolism; protoporphyrin-IX biosynthesis; coproporphyrinogen-III from 5-aminolevulinate: step 1/4.</text>
</comment>
<dbReference type="FunFam" id="3.20.20.70:FF:000048">
    <property type="entry name" value="Delta-aminolevulinic acid dehydratase"/>
    <property type="match status" value="1"/>
</dbReference>
<evidence type="ECO:0000313" key="20">
    <source>
        <dbReference type="EMBL" id="PVU93455.1"/>
    </source>
</evidence>
<dbReference type="Pfam" id="PF00490">
    <property type="entry name" value="ALAD"/>
    <property type="match status" value="1"/>
</dbReference>
<proteinExistence type="inferred from homology"/>
<sequence length="1191" mass="132683">MSEISSLLHSAYHHPVQRLWCSDTLITKANLMFPLFISDTPNAKEPIPSMPEQYRWGVDMLKEYLEPLIQKGLRSVILFGVPQNIQKDSVGGPADDPNGPVIQAVKLLKKEFPLLHVVCDVCICEYTSHGHCGIFYEDGTINNEKSVQRLAQIALAYAKAGADCIAPSDMMDGRILAIKRILLENGFSNRVSVMSYSAKFTSSLYGPFRDACVSAPSFGDRSAYQLPPNSRTLALRALDRDSREGADILMIKPGMMYLDIVRDAKNRHPEFPIAIYQISGEYATLYHGAKQNIYPLKDAVLESISSMSHEGPLCYLLEIDDAKILLDCGGNGFIEGSMLSNLKRIANQIDVVLLSHSALPYIGGYPYAYKSLGIKCATYSTLPVYNMGKIALSDICRANRIECGSDITQADVDEAFDHITTLRYSQPTILPGKCKEITITSYVAGNCMGGAIWKIKKGNDEILYAVGYNHIRESHLDSTSLLFRGQVIQSMAKKTLLITDAYNAARILPTQKSRRDTFFSIIQSQIGTGGNVMIPVDSAARILELLLLIERYIDLQPSSIQQVDTSSISPITEVYLVSRYGNRVIRFAQSMLEWVNENLANEFSKNRKNPFELKHIKIVNSLKQLYQQLSKKYNDQGKMSPKGVLVLVSGEDLNISSSRDLFKDWANNESNLLLLTHRGSKGSLTRTLYDFWLNNALKSNSKDGNTADQELEVFHDVMSVPLGNIVTTDIDVDVQSYSKTKLEGLEELEADHHDRPTDFTGRFSRFGSIGADKKLESIKDYFALSKFLSGSIYDLYFEYPDPITHIPKSLGLNNTFPYKYHSYPFTEKRKRTNDYGEVIDVDHFKKVLAVEPSGEKAQGNNPSNNYKSSNVKPDLNTLLSGAKENGAKGSEFTENNNIFDDSSSDEEADLRLNGISGASMGDFNESDLAFKYDKVFTKLHINCKLSFIDFEGKADGRSMRNIVAQLEPRRVVVIGADNNSTDYFCQLCATNERMTDSIFAPSDGEVLNVSTRAKAYSVRLSDSLLNVMKFTQPKLSINSISAEPNRNKANELDHNKPKFDLFTRAASLTDHSNISDRASNANKVNEISLARIRGIWKIYEDSNVPVLDLPNVEDLQLFNDVKYVGDLKLSLLKNALIANGIDAVFKGDGVLTINDTITIEKVEDGTAEIIGDLSPEFFKVRNAVYTILASI</sequence>
<organism evidence="20 21">
    <name type="scientific">Smittium simulii</name>
    <dbReference type="NCBI Taxonomy" id="133385"/>
    <lineage>
        <taxon>Eukaryota</taxon>
        <taxon>Fungi</taxon>
        <taxon>Fungi incertae sedis</taxon>
        <taxon>Zoopagomycota</taxon>
        <taxon>Kickxellomycotina</taxon>
        <taxon>Harpellomycetes</taxon>
        <taxon>Harpellales</taxon>
        <taxon>Legeriomycetaceae</taxon>
        <taxon>Smittium</taxon>
    </lineage>
</organism>
<feature type="region of interest" description="Disordered" evidence="18">
    <location>
        <begin position="852"/>
        <end position="871"/>
    </location>
</feature>
<comment type="catalytic activity">
    <reaction evidence="14 15">
        <text>2 5-aminolevulinate = porphobilinogen + 2 H2O + H(+)</text>
        <dbReference type="Rhea" id="RHEA:24064"/>
        <dbReference type="ChEBI" id="CHEBI:15377"/>
        <dbReference type="ChEBI" id="CHEBI:15378"/>
        <dbReference type="ChEBI" id="CHEBI:58126"/>
        <dbReference type="ChEBI" id="CHEBI:356416"/>
        <dbReference type="EC" id="4.2.1.24"/>
    </reaction>
</comment>
<dbReference type="InterPro" id="IPR035639">
    <property type="entry name" value="CPSF2_MBL"/>
</dbReference>
<comment type="similarity">
    <text evidence="17">Belongs to the metallo-beta-lactamase superfamily. RNA-metabolizing metallo-beta-lactamase-like family. CPSF2/YSH1 subfamily.</text>
</comment>
<keyword evidence="21" id="KW-1185">Reference proteome</keyword>
<evidence type="ECO:0000256" key="9">
    <source>
        <dbReference type="ARBA" id="ARBA00023133"/>
    </source>
</evidence>
<evidence type="ECO:0000256" key="1">
    <source>
        <dbReference type="ARBA" id="ARBA00001947"/>
    </source>
</evidence>
<keyword evidence="11 17" id="KW-0539">Nucleus</keyword>
<keyword evidence="9" id="KW-0350">Heme biosynthesis</keyword>
<reference evidence="20 21" key="1">
    <citation type="journal article" date="2018" name="MBio">
        <title>Comparative Genomics Reveals the Core Gene Toolbox for the Fungus-Insect Symbiosis.</title>
        <authorList>
            <person name="Wang Y."/>
            <person name="Stata M."/>
            <person name="Wang W."/>
            <person name="Stajich J.E."/>
            <person name="White M.M."/>
            <person name="Moncalvo J.M."/>
        </authorList>
    </citation>
    <scope>NUCLEOTIDE SEQUENCE [LARGE SCALE GENOMIC DNA]</scope>
    <source>
        <strain evidence="20 21">SWE-8-4</strain>
    </source>
</reference>
<feature type="compositionally biased region" description="Polar residues" evidence="18">
    <location>
        <begin position="892"/>
        <end position="901"/>
    </location>
</feature>
<feature type="region of interest" description="Disordered" evidence="18">
    <location>
        <begin position="885"/>
        <end position="904"/>
    </location>
</feature>
<dbReference type="PROSITE" id="PS00169">
    <property type="entry name" value="D_ALA_DEHYDRATASE"/>
    <property type="match status" value="1"/>
</dbReference>
<dbReference type="SMART" id="SM01004">
    <property type="entry name" value="ALAD"/>
    <property type="match status" value="1"/>
</dbReference>
<dbReference type="PANTHER" id="PTHR45922:SF1">
    <property type="entry name" value="CLEAVAGE AND POLYADENYLATION SPECIFICITY FACTOR SUBUNIT 2"/>
    <property type="match status" value="1"/>
</dbReference>
<dbReference type="SMART" id="SM01027">
    <property type="entry name" value="Beta-Casp"/>
    <property type="match status" value="1"/>
</dbReference>
<comment type="subunit">
    <text evidence="5 15">Homooctamer.</text>
</comment>
<dbReference type="Pfam" id="PF13299">
    <property type="entry name" value="CPSF100_C"/>
    <property type="match status" value="1"/>
</dbReference>
<dbReference type="EC" id="4.2.1.24" evidence="15"/>